<keyword evidence="6 8" id="KW-1133">Transmembrane helix</keyword>
<evidence type="ECO:0000256" key="8">
    <source>
        <dbReference type="SAM" id="Phobius"/>
    </source>
</evidence>
<dbReference type="PROSITE" id="PS50850">
    <property type="entry name" value="MFS"/>
    <property type="match status" value="1"/>
</dbReference>
<dbReference type="SUPFAM" id="SSF103473">
    <property type="entry name" value="MFS general substrate transporter"/>
    <property type="match status" value="1"/>
</dbReference>
<evidence type="ECO:0000256" key="6">
    <source>
        <dbReference type="ARBA" id="ARBA00022989"/>
    </source>
</evidence>
<evidence type="ECO:0000256" key="4">
    <source>
        <dbReference type="ARBA" id="ARBA00022519"/>
    </source>
</evidence>
<feature type="transmembrane region" description="Helical" evidence="8">
    <location>
        <begin position="97"/>
        <end position="116"/>
    </location>
</feature>
<dbReference type="PANTHER" id="PTHR23522:SF10">
    <property type="entry name" value="3-PHENYLPROPIONIC ACID TRANSPORTER-RELATED"/>
    <property type="match status" value="1"/>
</dbReference>
<accession>A0A9X2AEA0</accession>
<dbReference type="GO" id="GO:0022857">
    <property type="term" value="F:transmembrane transporter activity"/>
    <property type="evidence" value="ECO:0007669"/>
    <property type="project" value="InterPro"/>
</dbReference>
<organism evidence="10 11">
    <name type="scientific">Sulfoacidibacillus ferrooxidans</name>
    <dbReference type="NCBI Taxonomy" id="2005001"/>
    <lineage>
        <taxon>Bacteria</taxon>
        <taxon>Bacillati</taxon>
        <taxon>Bacillota</taxon>
        <taxon>Bacilli</taxon>
        <taxon>Bacillales</taxon>
        <taxon>Alicyclobacillaceae</taxon>
        <taxon>Sulfoacidibacillus</taxon>
    </lineage>
</organism>
<evidence type="ECO:0000259" key="9">
    <source>
        <dbReference type="PROSITE" id="PS50850"/>
    </source>
</evidence>
<name>A0A9X2AEA0_9BACL</name>
<feature type="transmembrane region" description="Helical" evidence="8">
    <location>
        <begin position="360"/>
        <end position="382"/>
    </location>
</feature>
<dbReference type="Pfam" id="PF12832">
    <property type="entry name" value="MFS_1_like"/>
    <property type="match status" value="1"/>
</dbReference>
<feature type="transmembrane region" description="Helical" evidence="8">
    <location>
        <begin position="16"/>
        <end position="37"/>
    </location>
</feature>
<comment type="subcellular location">
    <subcellularLocation>
        <location evidence="1">Cell inner membrane</location>
        <topology evidence="1">Multi-pass membrane protein</topology>
    </subcellularLocation>
</comment>
<gene>
    <name evidence="10" type="primary">hcaT</name>
    <name evidence="10" type="ORF">MM817_01175</name>
</gene>
<evidence type="ECO:0000256" key="5">
    <source>
        <dbReference type="ARBA" id="ARBA00022692"/>
    </source>
</evidence>
<keyword evidence="2" id="KW-0813">Transport</keyword>
<dbReference type="PANTHER" id="PTHR23522">
    <property type="entry name" value="BLL5896 PROTEIN"/>
    <property type="match status" value="1"/>
</dbReference>
<protein>
    <submittedName>
        <fullName evidence="10">3-phenylpropionic acid transporter</fullName>
    </submittedName>
</protein>
<dbReference type="InterPro" id="IPR020846">
    <property type="entry name" value="MFS_dom"/>
</dbReference>
<evidence type="ECO:0000256" key="3">
    <source>
        <dbReference type="ARBA" id="ARBA00022475"/>
    </source>
</evidence>
<keyword evidence="7 8" id="KW-0472">Membrane</keyword>
<evidence type="ECO:0000313" key="11">
    <source>
        <dbReference type="Proteomes" id="UP001139263"/>
    </source>
</evidence>
<proteinExistence type="predicted"/>
<keyword evidence="5 8" id="KW-0812">Transmembrane</keyword>
<feature type="domain" description="Major facilitator superfamily (MFS) profile" evidence="9">
    <location>
        <begin position="205"/>
        <end position="395"/>
    </location>
</feature>
<dbReference type="InterPro" id="IPR024989">
    <property type="entry name" value="MFS_assoc_dom"/>
</dbReference>
<dbReference type="GO" id="GO:0005886">
    <property type="term" value="C:plasma membrane"/>
    <property type="evidence" value="ECO:0007669"/>
    <property type="project" value="UniProtKB-SubCell"/>
</dbReference>
<feature type="transmembrane region" description="Helical" evidence="8">
    <location>
        <begin position="297"/>
        <end position="320"/>
    </location>
</feature>
<feature type="transmembrane region" description="Helical" evidence="8">
    <location>
        <begin position="332"/>
        <end position="354"/>
    </location>
</feature>
<comment type="caution">
    <text evidence="10">The sequence shown here is derived from an EMBL/GenBank/DDBJ whole genome shotgun (WGS) entry which is preliminary data.</text>
</comment>
<dbReference type="InterPro" id="IPR036259">
    <property type="entry name" value="MFS_trans_sf"/>
</dbReference>
<keyword evidence="4" id="KW-0997">Cell inner membrane</keyword>
<reference evidence="10" key="1">
    <citation type="submission" date="2022-03" db="EMBL/GenBank/DDBJ databases">
        <title>Draft Genome Sequence of Firmicute Strain S0AB, a Heterotrophic Iron/Sulfur-Oxidizing Extreme Acidophile.</title>
        <authorList>
            <person name="Vergara E."/>
            <person name="Pakostova E."/>
            <person name="Johnson D.B."/>
            <person name="Holmes D.S."/>
        </authorList>
    </citation>
    <scope>NUCLEOTIDE SEQUENCE</scope>
    <source>
        <strain evidence="10">S0AB</strain>
    </source>
</reference>
<evidence type="ECO:0000256" key="7">
    <source>
        <dbReference type="ARBA" id="ARBA00023136"/>
    </source>
</evidence>
<keyword evidence="11" id="KW-1185">Reference proteome</keyword>
<keyword evidence="3" id="KW-1003">Cell membrane</keyword>
<feature type="transmembrane region" description="Helical" evidence="8">
    <location>
        <begin position="75"/>
        <end position="91"/>
    </location>
</feature>
<dbReference type="Proteomes" id="UP001139263">
    <property type="component" value="Unassembled WGS sequence"/>
</dbReference>
<feature type="transmembrane region" description="Helical" evidence="8">
    <location>
        <begin position="206"/>
        <end position="223"/>
    </location>
</feature>
<evidence type="ECO:0000313" key="10">
    <source>
        <dbReference type="EMBL" id="MCI0182906.1"/>
    </source>
</evidence>
<dbReference type="AlphaFoldDB" id="A0A9X2AEA0"/>
<dbReference type="Gene3D" id="1.20.1250.20">
    <property type="entry name" value="MFS general substrate transporter like domains"/>
    <property type="match status" value="2"/>
</dbReference>
<dbReference type="EMBL" id="JALBUF010000002">
    <property type="protein sequence ID" value="MCI0182906.1"/>
    <property type="molecule type" value="Genomic_DNA"/>
</dbReference>
<feature type="transmembrane region" description="Helical" evidence="8">
    <location>
        <begin position="243"/>
        <end position="264"/>
    </location>
</feature>
<sequence>MIASHSRHTLRKVRGYYLINGVAGGIFGPYLSLLFIHNGFNSTKIGVILSVATLMGILAQPVWGQIVDRFQMTRSALLVGSLIPALLVAFYNSTWFYMVLFIGVTSSLFSVAQTPIADAYAVRTAREAQTSYSTVRIFGSFGYAVGAYTAGLFLAHISVVFLWLPRAIIGVTTALIALTLPRPTTAIEFKRSALTGMQHFLANRRFLLFLVGGFLLSATLTSYDTYFALAFHDIGGPFDWTGIAFMIASLSNIPSMLIASKLIVRLGREKTLLLAALAFCTRFAVMAWVKIPLVDVFIQVLHGASFGFFYIAAVDYVAYISPSDLQATGQSIFGMVCGGIAVMVGNLFNGILLHAGGPSLMYGVGVLAAGIAACCFFVLIVLNHRKNRQILQELH</sequence>
<feature type="transmembrane region" description="Helical" evidence="8">
    <location>
        <begin position="43"/>
        <end position="63"/>
    </location>
</feature>
<evidence type="ECO:0000256" key="2">
    <source>
        <dbReference type="ARBA" id="ARBA00022448"/>
    </source>
</evidence>
<feature type="transmembrane region" description="Helical" evidence="8">
    <location>
        <begin position="163"/>
        <end position="181"/>
    </location>
</feature>
<feature type="transmembrane region" description="Helical" evidence="8">
    <location>
        <begin position="271"/>
        <end position="291"/>
    </location>
</feature>
<feature type="transmembrane region" description="Helical" evidence="8">
    <location>
        <begin position="137"/>
        <end position="157"/>
    </location>
</feature>
<evidence type="ECO:0000256" key="1">
    <source>
        <dbReference type="ARBA" id="ARBA00004429"/>
    </source>
</evidence>